<gene>
    <name evidence="1" type="ORF">DEA37_0001437</name>
</gene>
<dbReference type="AlphaFoldDB" id="A0A5J4NG29"/>
<comment type="caution">
    <text evidence="1">The sequence shown here is derived from an EMBL/GenBank/DDBJ whole genome shotgun (WGS) entry which is preliminary data.</text>
</comment>
<reference evidence="1 2" key="1">
    <citation type="journal article" date="2019" name="Gigascience">
        <title>Whole-genome sequence of the oriental lung fluke Paragonimus westermani.</title>
        <authorList>
            <person name="Oey H."/>
            <person name="Zakrzewski M."/>
            <person name="Narain K."/>
            <person name="Devi K.R."/>
            <person name="Agatsuma T."/>
            <person name="Nawaratna S."/>
            <person name="Gobert G.N."/>
            <person name="Jones M.K."/>
            <person name="Ragan M.A."/>
            <person name="McManus D.P."/>
            <person name="Krause L."/>
        </authorList>
    </citation>
    <scope>NUCLEOTIDE SEQUENCE [LARGE SCALE GENOMIC DNA]</scope>
    <source>
        <strain evidence="1 2">IND2009</strain>
    </source>
</reference>
<name>A0A5J4NG29_9TREM</name>
<evidence type="ECO:0000313" key="1">
    <source>
        <dbReference type="EMBL" id="KAA3674374.1"/>
    </source>
</evidence>
<proteinExistence type="predicted"/>
<dbReference type="EMBL" id="QNGE01003201">
    <property type="protein sequence ID" value="KAA3674374.1"/>
    <property type="molecule type" value="Genomic_DNA"/>
</dbReference>
<protein>
    <submittedName>
        <fullName evidence="1">Uncharacterized protein</fullName>
    </submittedName>
</protein>
<dbReference type="Proteomes" id="UP000324629">
    <property type="component" value="Unassembled WGS sequence"/>
</dbReference>
<evidence type="ECO:0000313" key="2">
    <source>
        <dbReference type="Proteomes" id="UP000324629"/>
    </source>
</evidence>
<organism evidence="1 2">
    <name type="scientific">Paragonimus westermani</name>
    <dbReference type="NCBI Taxonomy" id="34504"/>
    <lineage>
        <taxon>Eukaryota</taxon>
        <taxon>Metazoa</taxon>
        <taxon>Spiralia</taxon>
        <taxon>Lophotrochozoa</taxon>
        <taxon>Platyhelminthes</taxon>
        <taxon>Trematoda</taxon>
        <taxon>Digenea</taxon>
        <taxon>Plagiorchiida</taxon>
        <taxon>Troglotremata</taxon>
        <taxon>Troglotrematidae</taxon>
        <taxon>Paragonimus</taxon>
    </lineage>
</organism>
<accession>A0A5J4NG29</accession>
<keyword evidence="2" id="KW-1185">Reference proteome</keyword>
<sequence>MNNSHMRTVLSVTSANSHSTHCPKQSVQLNRLLHKLNRLVPTHTKLSDTTAKNNTPFASQIYSQLARNSTNHIPQHIHNNHAQISHSSDMAITHRKYCD</sequence>